<evidence type="ECO:0000256" key="1">
    <source>
        <dbReference type="SAM" id="MobiDB-lite"/>
    </source>
</evidence>
<dbReference type="PANTHER" id="PTHR15140:SF52">
    <property type="entry name" value="LATE BLIGHT RESISTANCE PROTEIN HOMOLOG R1A-4"/>
    <property type="match status" value="1"/>
</dbReference>
<dbReference type="PANTHER" id="PTHR15140">
    <property type="entry name" value="TUBULIN-SPECIFIC CHAPERONE E"/>
    <property type="match status" value="1"/>
</dbReference>
<name>A0A2G2WGU5_CAPBA</name>
<feature type="compositionally biased region" description="Basic and acidic residues" evidence="1">
    <location>
        <begin position="205"/>
        <end position="214"/>
    </location>
</feature>
<organism evidence="2 3">
    <name type="scientific">Capsicum baccatum</name>
    <name type="common">Peruvian pepper</name>
    <dbReference type="NCBI Taxonomy" id="33114"/>
    <lineage>
        <taxon>Eukaryota</taxon>
        <taxon>Viridiplantae</taxon>
        <taxon>Streptophyta</taxon>
        <taxon>Embryophyta</taxon>
        <taxon>Tracheophyta</taxon>
        <taxon>Spermatophyta</taxon>
        <taxon>Magnoliopsida</taxon>
        <taxon>eudicotyledons</taxon>
        <taxon>Gunneridae</taxon>
        <taxon>Pentapetalae</taxon>
        <taxon>asterids</taxon>
        <taxon>lamiids</taxon>
        <taxon>Solanales</taxon>
        <taxon>Solanaceae</taxon>
        <taxon>Solanoideae</taxon>
        <taxon>Capsiceae</taxon>
        <taxon>Capsicum</taxon>
    </lineage>
</organism>
<gene>
    <name evidence="2" type="ORF">CQW23_13611</name>
</gene>
<dbReference type="OrthoDB" id="1301295at2759"/>
<evidence type="ECO:0000313" key="3">
    <source>
        <dbReference type="Proteomes" id="UP000224567"/>
    </source>
</evidence>
<comment type="caution">
    <text evidence="2">The sequence shown here is derived from an EMBL/GenBank/DDBJ whole genome shotgun (WGS) entry which is preliminary data.</text>
</comment>
<protein>
    <submittedName>
        <fullName evidence="2">Uncharacterized protein</fullName>
    </submittedName>
</protein>
<sequence>MRTLIEGGEWNMGLEDTFENLRYLKFYEVTLAKWEFGEESFPVLEKLELWRCHMLTEIPPNFGDIGSLKLIKLVGSRQLEYSALEIKQYVEDNTGEDKLLILGPDNIPLSKTGTEVIDKFRVNHRLEFGVSVQHSASCAYYYISTFLKVAPLSSLSLVDQHIPHVGRFQQVYFLQNPDAYEHAERKLLVMAADTPLENGRLTKSRRQDTEFERKRTSKTPTVMENDGERKNNFVVSFSALRKDVVNILDFLEGLRNGEDQNAVDIADQIEELKLDLSFICIYVQISHCDLEEFEEVMCDSRQRVENLLRQFLDGVNSNIFPLETQNEILQTVFGNMKDFHGLIVNGYIEHEIVQYVFPQFQLMAERVALFLWHDRIDGDSRLFKLAHLLMKIIPIELEVMQICHTNLKASTSAEVGRFIKHLLKISPDILREYLIHLHEHLVNVITASTSEA</sequence>
<dbReference type="Proteomes" id="UP000224567">
    <property type="component" value="Unassembled WGS sequence"/>
</dbReference>
<feature type="region of interest" description="Disordered" evidence="1">
    <location>
        <begin position="204"/>
        <end position="225"/>
    </location>
</feature>
<proteinExistence type="predicted"/>
<reference evidence="2 3" key="1">
    <citation type="journal article" date="2017" name="Genome Biol.">
        <title>New reference genome sequences of hot pepper reveal the massive evolution of plant disease-resistance genes by retroduplication.</title>
        <authorList>
            <person name="Kim S."/>
            <person name="Park J."/>
            <person name="Yeom S.I."/>
            <person name="Kim Y.M."/>
            <person name="Seo E."/>
            <person name="Kim K.T."/>
            <person name="Kim M.S."/>
            <person name="Lee J.M."/>
            <person name="Cheong K."/>
            <person name="Shin H.S."/>
            <person name="Kim S.B."/>
            <person name="Han K."/>
            <person name="Lee J."/>
            <person name="Park M."/>
            <person name="Lee H.A."/>
            <person name="Lee H.Y."/>
            <person name="Lee Y."/>
            <person name="Oh S."/>
            <person name="Lee J.H."/>
            <person name="Choi E."/>
            <person name="Choi E."/>
            <person name="Lee S.E."/>
            <person name="Jeon J."/>
            <person name="Kim H."/>
            <person name="Choi G."/>
            <person name="Song H."/>
            <person name="Lee J."/>
            <person name="Lee S.C."/>
            <person name="Kwon J.K."/>
            <person name="Lee H.Y."/>
            <person name="Koo N."/>
            <person name="Hong Y."/>
            <person name="Kim R.W."/>
            <person name="Kang W.H."/>
            <person name="Huh J.H."/>
            <person name="Kang B.C."/>
            <person name="Yang T.J."/>
            <person name="Lee Y.H."/>
            <person name="Bennetzen J.L."/>
            <person name="Choi D."/>
        </authorList>
    </citation>
    <scope>NUCLEOTIDE SEQUENCE [LARGE SCALE GENOMIC DNA]</scope>
    <source>
        <strain evidence="3">cv. PBC81</strain>
    </source>
</reference>
<reference evidence="3" key="2">
    <citation type="journal article" date="2017" name="J. Anim. Genet.">
        <title>Multiple reference genome sequences of hot pepper reveal the massive evolution of plant disease resistance genes by retroduplication.</title>
        <authorList>
            <person name="Kim S."/>
            <person name="Park J."/>
            <person name="Yeom S.-I."/>
            <person name="Kim Y.-M."/>
            <person name="Seo E."/>
            <person name="Kim K.-T."/>
            <person name="Kim M.-S."/>
            <person name="Lee J.M."/>
            <person name="Cheong K."/>
            <person name="Shin H.-S."/>
            <person name="Kim S.-B."/>
            <person name="Han K."/>
            <person name="Lee J."/>
            <person name="Park M."/>
            <person name="Lee H.-A."/>
            <person name="Lee H.-Y."/>
            <person name="Lee Y."/>
            <person name="Oh S."/>
            <person name="Lee J.H."/>
            <person name="Choi E."/>
            <person name="Choi E."/>
            <person name="Lee S.E."/>
            <person name="Jeon J."/>
            <person name="Kim H."/>
            <person name="Choi G."/>
            <person name="Song H."/>
            <person name="Lee J."/>
            <person name="Lee S.-C."/>
            <person name="Kwon J.-K."/>
            <person name="Lee H.-Y."/>
            <person name="Koo N."/>
            <person name="Hong Y."/>
            <person name="Kim R.W."/>
            <person name="Kang W.-H."/>
            <person name="Huh J.H."/>
            <person name="Kang B.-C."/>
            <person name="Yang T.-J."/>
            <person name="Lee Y.-H."/>
            <person name="Bennetzen J.L."/>
            <person name="Choi D."/>
        </authorList>
    </citation>
    <scope>NUCLEOTIDE SEQUENCE [LARGE SCALE GENOMIC DNA]</scope>
    <source>
        <strain evidence="3">cv. PBC81</strain>
    </source>
</reference>
<keyword evidence="3" id="KW-1185">Reference proteome</keyword>
<dbReference type="AlphaFoldDB" id="A0A2G2WGU5"/>
<accession>A0A2G2WGU5</accession>
<dbReference type="EMBL" id="MLFT02000006">
    <property type="protein sequence ID" value="PHT44453.1"/>
    <property type="molecule type" value="Genomic_DNA"/>
</dbReference>
<evidence type="ECO:0000313" key="2">
    <source>
        <dbReference type="EMBL" id="PHT44453.1"/>
    </source>
</evidence>